<dbReference type="GO" id="GO:0042121">
    <property type="term" value="P:alginic acid biosynthetic process"/>
    <property type="evidence" value="ECO:0007669"/>
    <property type="project" value="InterPro"/>
</dbReference>
<evidence type="ECO:0008006" key="13">
    <source>
        <dbReference type="Google" id="ProtNLM"/>
    </source>
</evidence>
<evidence type="ECO:0000256" key="3">
    <source>
        <dbReference type="ARBA" id="ARBA00022475"/>
    </source>
</evidence>
<feature type="transmembrane region" description="Helical" evidence="10">
    <location>
        <begin position="76"/>
        <end position="94"/>
    </location>
</feature>
<dbReference type="PANTHER" id="PTHR13285">
    <property type="entry name" value="ACYLTRANSFERASE"/>
    <property type="match status" value="1"/>
</dbReference>
<dbReference type="OrthoDB" id="340310at2"/>
<dbReference type="InterPro" id="IPR028362">
    <property type="entry name" value="AlgI"/>
</dbReference>
<comment type="subcellular location">
    <subcellularLocation>
        <location evidence="1">Cell membrane</location>
        <topology evidence="1">Multi-pass membrane protein</topology>
    </subcellularLocation>
</comment>
<gene>
    <name evidence="11" type="ORF">A0128_21020</name>
</gene>
<protein>
    <recommendedName>
        <fullName evidence="13">Acyltransferase</fullName>
    </recommendedName>
</protein>
<dbReference type="EMBL" id="CP015218">
    <property type="protein sequence ID" value="AOP36494.1"/>
    <property type="molecule type" value="Genomic_DNA"/>
</dbReference>
<evidence type="ECO:0000256" key="10">
    <source>
        <dbReference type="SAM" id="Phobius"/>
    </source>
</evidence>
<keyword evidence="3 9" id="KW-1003">Cell membrane</keyword>
<keyword evidence="12" id="KW-1185">Reference proteome</keyword>
<dbReference type="PIRSF" id="PIRSF500217">
    <property type="entry name" value="AlgI"/>
    <property type="match status" value="1"/>
</dbReference>
<dbReference type="Proteomes" id="UP000094197">
    <property type="component" value="Chromosome 2"/>
</dbReference>
<feature type="transmembrane region" description="Helical" evidence="10">
    <location>
        <begin position="413"/>
        <end position="430"/>
    </location>
</feature>
<feature type="transmembrane region" description="Helical" evidence="10">
    <location>
        <begin position="442"/>
        <end position="461"/>
    </location>
</feature>
<evidence type="ECO:0000256" key="9">
    <source>
        <dbReference type="PIRNR" id="PIRNR016636"/>
    </source>
</evidence>
<dbReference type="GO" id="GO:0005886">
    <property type="term" value="C:plasma membrane"/>
    <property type="evidence" value="ECO:0007669"/>
    <property type="project" value="UniProtKB-SubCell"/>
</dbReference>
<organism evidence="11 12">
    <name type="scientific">Leptospira tipperaryensis</name>
    <dbReference type="NCBI Taxonomy" id="2564040"/>
    <lineage>
        <taxon>Bacteria</taxon>
        <taxon>Pseudomonadati</taxon>
        <taxon>Spirochaetota</taxon>
        <taxon>Spirochaetia</taxon>
        <taxon>Leptospirales</taxon>
        <taxon>Leptospiraceae</taxon>
        <taxon>Leptospira</taxon>
    </lineage>
</organism>
<dbReference type="PANTHER" id="PTHR13285:SF23">
    <property type="entry name" value="TEICHOIC ACID D-ALANYLTRANSFERASE"/>
    <property type="match status" value="1"/>
</dbReference>
<evidence type="ECO:0000256" key="5">
    <source>
        <dbReference type="ARBA" id="ARBA00022692"/>
    </source>
</evidence>
<feature type="transmembrane region" description="Helical" evidence="10">
    <location>
        <begin position="311"/>
        <end position="329"/>
    </location>
</feature>
<keyword evidence="4 9" id="KW-0808">Transferase</keyword>
<name>A0A1D7V3T1_9LEPT</name>
<accession>A0A1D7V3T1</accession>
<dbReference type="PIRSF" id="PIRSF016636">
    <property type="entry name" value="AlgI_DltB"/>
    <property type="match status" value="1"/>
</dbReference>
<feature type="transmembrane region" description="Helical" evidence="10">
    <location>
        <begin position="47"/>
        <end position="64"/>
    </location>
</feature>
<dbReference type="Pfam" id="PF03062">
    <property type="entry name" value="MBOAT"/>
    <property type="match status" value="1"/>
</dbReference>
<evidence type="ECO:0000256" key="6">
    <source>
        <dbReference type="ARBA" id="ARBA00022989"/>
    </source>
</evidence>
<evidence type="ECO:0000313" key="11">
    <source>
        <dbReference type="EMBL" id="AOP36494.1"/>
    </source>
</evidence>
<dbReference type="InterPro" id="IPR024194">
    <property type="entry name" value="Ac/AlaTfrase_AlgI/DltB"/>
</dbReference>
<feature type="transmembrane region" description="Helical" evidence="10">
    <location>
        <begin position="114"/>
        <end position="136"/>
    </location>
</feature>
<keyword evidence="7 9" id="KW-0472">Membrane</keyword>
<sequence length="471" mass="54588">MLFNSLHFLFFFPVVLILNHLLKGKIQRIFLLGASFYFYMSWRKEFILLLLYSIVIDYFASLKISGSPQGSKARKIWLVLSLITNLGLLAYFKYTNFLLGVVNDLTPIAGFKFAYYDIILPVGISFYTFQSMSYTIDVYRGQIEAKKSFLDFALYVSFFPQLVAGPIVRAQTFFRDLDMPLPVNKEDIQIAFCQILIGFTRKIVFADNLAKVVDFTFKNHATLNPIEIWTGALAFGWQIYFDFAGYTDIAIGVARLFGYKFDPNFNFPMVARNITDHWSRWHISFSTWIRDYIFIPLGGSRGSVFLTYRNIFITWFFAGVWHGAAYHYIGWGLWQGIMILVNREYGRTKVATFLNEKGGRVYDIAARVFTMFCLSFGFIMFRAETMEKAIPMMKALVFWVPGGFSSVKGYTNYTYGLLLLVCFAASYLFAKNNIEKIVESRWKFILFFLANVFMLLIFGITESQSFLYFAF</sequence>
<evidence type="ECO:0000256" key="4">
    <source>
        <dbReference type="ARBA" id="ARBA00022679"/>
    </source>
</evidence>
<dbReference type="InterPro" id="IPR004299">
    <property type="entry name" value="MBOAT_fam"/>
</dbReference>
<dbReference type="RefSeq" id="WP_069609711.1">
    <property type="nucleotide sequence ID" value="NZ_CP015218.1"/>
</dbReference>
<keyword evidence="8 9" id="KW-0012">Acyltransferase</keyword>
<evidence type="ECO:0000256" key="2">
    <source>
        <dbReference type="ARBA" id="ARBA00010323"/>
    </source>
</evidence>
<comment type="similarity">
    <text evidence="2 9">Belongs to the membrane-bound acyltransferase family.</text>
</comment>
<evidence type="ECO:0000256" key="8">
    <source>
        <dbReference type="ARBA" id="ARBA00023315"/>
    </source>
</evidence>
<reference evidence="11 12" key="1">
    <citation type="submission" date="2016-04" db="EMBL/GenBank/DDBJ databases">
        <title>Complete genome seqeunce of Leptospira alstonii serovar Room22.</title>
        <authorList>
            <person name="Nally J.E."/>
            <person name="Bayles D.O."/>
            <person name="Hurley D."/>
            <person name="Fanning S."/>
            <person name="McMahon B.J."/>
            <person name="Arent Z."/>
        </authorList>
    </citation>
    <scope>NUCLEOTIDE SEQUENCE [LARGE SCALE GENOMIC DNA]</scope>
    <source>
        <strain evidence="11 12">GWTS #1</strain>
    </source>
</reference>
<dbReference type="KEGG" id="laj:A0128_21020"/>
<feature type="transmembrane region" description="Helical" evidence="10">
    <location>
        <begin position="148"/>
        <end position="168"/>
    </location>
</feature>
<keyword evidence="5 10" id="KW-0812">Transmembrane</keyword>
<evidence type="ECO:0000256" key="7">
    <source>
        <dbReference type="ARBA" id="ARBA00023136"/>
    </source>
</evidence>
<proteinExistence type="inferred from homology"/>
<evidence type="ECO:0000256" key="1">
    <source>
        <dbReference type="ARBA" id="ARBA00004651"/>
    </source>
</evidence>
<feature type="transmembrane region" description="Helical" evidence="10">
    <location>
        <begin position="364"/>
        <end position="382"/>
    </location>
</feature>
<evidence type="ECO:0000313" key="12">
    <source>
        <dbReference type="Proteomes" id="UP000094197"/>
    </source>
</evidence>
<dbReference type="GO" id="GO:0016746">
    <property type="term" value="F:acyltransferase activity"/>
    <property type="evidence" value="ECO:0007669"/>
    <property type="project" value="UniProtKB-KW"/>
</dbReference>
<keyword evidence="6 10" id="KW-1133">Transmembrane helix</keyword>
<dbReference type="AlphaFoldDB" id="A0A1D7V3T1"/>
<dbReference type="InterPro" id="IPR051085">
    <property type="entry name" value="MB_O-acyltransferase"/>
</dbReference>